<keyword evidence="2" id="KW-1185">Reference proteome</keyword>
<protein>
    <submittedName>
        <fullName evidence="1">Uncharacterized protein</fullName>
    </submittedName>
</protein>
<evidence type="ECO:0000313" key="2">
    <source>
        <dbReference type="Proteomes" id="UP001497680"/>
    </source>
</evidence>
<sequence>MAHAQQQAKFEFHGLEGNFLDLERLRKLPVDNEERQFRIIRRCNWYMFCAPHIRGKAFEDSSRFVQLCNKTTKANCPPEQEEPNQRLADEPPPESFLARYYSEYPENSIRRRLDSDTVSHGDIQHALVQSWDKWRNISTRAKRLEAAIDSIPNPERIKKVVCIGLGRILEPLISEPLVDSESGQIGPDNIIAPRNIAQHLAAIAIVKQLQTKTGQLIPLYAADPEYTPRHKRALETLIIGKFIILDISYRRHEQFTIIDDSTLLFDMAGPPQCPTMRIVQEYARPVAIITREVPLVAKFQDRLWFEVTEEDGTKVQVPGCADLPRPDGCFKFGGLCPKRVRDMIADEYELEAKFPSEERSAILEWSESDLIDYEGRNKSNTRAGGYWFANTRLYVRQDRPDIPDPAANILG</sequence>
<gene>
    <name evidence="1" type="ORF">F4821DRAFT_279933</name>
</gene>
<comment type="caution">
    <text evidence="1">The sequence shown here is derived from an EMBL/GenBank/DDBJ whole genome shotgun (WGS) entry which is preliminary data.</text>
</comment>
<name>A0ACC0CW38_9PEZI</name>
<dbReference type="Proteomes" id="UP001497680">
    <property type="component" value="Unassembled WGS sequence"/>
</dbReference>
<organism evidence="1 2">
    <name type="scientific">Hypoxylon rubiginosum</name>
    <dbReference type="NCBI Taxonomy" id="110542"/>
    <lineage>
        <taxon>Eukaryota</taxon>
        <taxon>Fungi</taxon>
        <taxon>Dikarya</taxon>
        <taxon>Ascomycota</taxon>
        <taxon>Pezizomycotina</taxon>
        <taxon>Sordariomycetes</taxon>
        <taxon>Xylariomycetidae</taxon>
        <taxon>Xylariales</taxon>
        <taxon>Hypoxylaceae</taxon>
        <taxon>Hypoxylon</taxon>
    </lineage>
</organism>
<proteinExistence type="predicted"/>
<dbReference type="EMBL" id="MU394334">
    <property type="protein sequence ID" value="KAI6084656.1"/>
    <property type="molecule type" value="Genomic_DNA"/>
</dbReference>
<accession>A0ACC0CW38</accession>
<evidence type="ECO:0000313" key="1">
    <source>
        <dbReference type="EMBL" id="KAI6084656.1"/>
    </source>
</evidence>
<reference evidence="1 2" key="1">
    <citation type="journal article" date="2022" name="New Phytol.">
        <title>Ecological generalism drives hyperdiversity of secondary metabolite gene clusters in xylarialean endophytes.</title>
        <authorList>
            <person name="Franco M.E.E."/>
            <person name="Wisecaver J.H."/>
            <person name="Arnold A.E."/>
            <person name="Ju Y.M."/>
            <person name="Slot J.C."/>
            <person name="Ahrendt S."/>
            <person name="Moore L.P."/>
            <person name="Eastman K.E."/>
            <person name="Scott K."/>
            <person name="Konkel Z."/>
            <person name="Mondo S.J."/>
            <person name="Kuo A."/>
            <person name="Hayes R.D."/>
            <person name="Haridas S."/>
            <person name="Andreopoulos B."/>
            <person name="Riley R."/>
            <person name="LaButti K."/>
            <person name="Pangilinan J."/>
            <person name="Lipzen A."/>
            <person name="Amirebrahimi M."/>
            <person name="Yan J."/>
            <person name="Adam C."/>
            <person name="Keymanesh K."/>
            <person name="Ng V."/>
            <person name="Louie K."/>
            <person name="Northen T."/>
            <person name="Drula E."/>
            <person name="Henrissat B."/>
            <person name="Hsieh H.M."/>
            <person name="Youens-Clark K."/>
            <person name="Lutzoni F."/>
            <person name="Miadlikowska J."/>
            <person name="Eastwood D.C."/>
            <person name="Hamelin R.C."/>
            <person name="Grigoriev I.V."/>
            <person name="U'Ren J.M."/>
        </authorList>
    </citation>
    <scope>NUCLEOTIDE SEQUENCE [LARGE SCALE GENOMIC DNA]</scope>
    <source>
        <strain evidence="1 2">ER1909</strain>
    </source>
</reference>